<dbReference type="InterPro" id="IPR006076">
    <property type="entry name" value="FAD-dep_OxRdtase"/>
</dbReference>
<comment type="caution">
    <text evidence="2">The sequence shown here is derived from an EMBL/GenBank/DDBJ whole genome shotgun (WGS) entry which is preliminary data.</text>
</comment>
<reference evidence="2 3" key="1">
    <citation type="submission" date="2018-08" db="EMBL/GenBank/DDBJ databases">
        <title>Genome Sequence of Clavibacter michiganensis Subspecies type strains, and the Atypical Peach-Colored Strains Isolated from Tomato.</title>
        <authorList>
            <person name="Osdaghi E."/>
            <person name="Portier P."/>
            <person name="Briand M."/>
            <person name="Jacques M.-A."/>
        </authorList>
    </citation>
    <scope>NUCLEOTIDE SEQUENCE [LARGE SCALE GENOMIC DNA]</scope>
    <source>
        <strain evidence="2 3">CFBP 7577</strain>
    </source>
</reference>
<proteinExistence type="predicted"/>
<protein>
    <submittedName>
        <fullName evidence="2">FAD-dependent oxidoreductase</fullName>
    </submittedName>
</protein>
<sequence>MDITRGIDGRHEWDAVVVGGGVAGSSAALMLARARRSVLVVDAGQPRNAVAA</sequence>
<dbReference type="Gene3D" id="3.50.50.60">
    <property type="entry name" value="FAD/NAD(P)-binding domain"/>
    <property type="match status" value="1"/>
</dbReference>
<dbReference type="Proteomes" id="UP000265361">
    <property type="component" value="Unassembled WGS sequence"/>
</dbReference>
<feature type="domain" description="FAD dependent oxidoreductase" evidence="1">
    <location>
        <begin position="14"/>
        <end position="46"/>
    </location>
</feature>
<feature type="non-terminal residue" evidence="2">
    <location>
        <position position="52"/>
    </location>
</feature>
<evidence type="ECO:0000259" key="1">
    <source>
        <dbReference type="Pfam" id="PF01266"/>
    </source>
</evidence>
<dbReference type="SUPFAM" id="SSF51905">
    <property type="entry name" value="FAD/NAD(P)-binding domain"/>
    <property type="match status" value="1"/>
</dbReference>
<dbReference type="InterPro" id="IPR036188">
    <property type="entry name" value="FAD/NAD-bd_sf"/>
</dbReference>
<accession>A0A399PJ23</accession>
<evidence type="ECO:0000313" key="3">
    <source>
        <dbReference type="Proteomes" id="UP000265361"/>
    </source>
</evidence>
<name>A0A399PJ23_9MICO</name>
<dbReference type="AlphaFoldDB" id="A0A399PJ23"/>
<organism evidence="2 3">
    <name type="scientific">Clavibacter nebraskensis</name>
    <dbReference type="NCBI Taxonomy" id="31963"/>
    <lineage>
        <taxon>Bacteria</taxon>
        <taxon>Bacillati</taxon>
        <taxon>Actinomycetota</taxon>
        <taxon>Actinomycetes</taxon>
        <taxon>Micrococcales</taxon>
        <taxon>Microbacteriaceae</taxon>
        <taxon>Clavibacter</taxon>
    </lineage>
</organism>
<evidence type="ECO:0000313" key="2">
    <source>
        <dbReference type="EMBL" id="RIJ06436.1"/>
    </source>
</evidence>
<dbReference type="EMBL" id="QWED01000445">
    <property type="protein sequence ID" value="RIJ06436.1"/>
    <property type="molecule type" value="Genomic_DNA"/>
</dbReference>
<gene>
    <name evidence="2" type="ORF">DZF97_12395</name>
</gene>
<dbReference type="Pfam" id="PF01266">
    <property type="entry name" value="DAO"/>
    <property type="match status" value="1"/>
</dbReference>